<feature type="compositionally biased region" description="Polar residues" evidence="6">
    <location>
        <begin position="447"/>
        <end position="458"/>
    </location>
</feature>
<dbReference type="SMART" id="SM00389">
    <property type="entry name" value="HOX"/>
    <property type="match status" value="1"/>
</dbReference>
<feature type="region of interest" description="Disordered" evidence="6">
    <location>
        <begin position="347"/>
        <end position="476"/>
    </location>
</feature>
<dbReference type="CDD" id="cd00086">
    <property type="entry name" value="homeodomain"/>
    <property type="match status" value="1"/>
</dbReference>
<dbReference type="PANTHER" id="PTHR24327:SF41">
    <property type="entry name" value="BRAIN-SPECIFIC HOMEOBOX PROTEIN"/>
    <property type="match status" value="1"/>
</dbReference>
<name>A0A401G6F2_9APHY</name>
<feature type="region of interest" description="Disordered" evidence="6">
    <location>
        <begin position="13"/>
        <end position="33"/>
    </location>
</feature>
<organism evidence="8 9">
    <name type="scientific">Sparassis crispa</name>
    <dbReference type="NCBI Taxonomy" id="139825"/>
    <lineage>
        <taxon>Eukaryota</taxon>
        <taxon>Fungi</taxon>
        <taxon>Dikarya</taxon>
        <taxon>Basidiomycota</taxon>
        <taxon>Agaricomycotina</taxon>
        <taxon>Agaricomycetes</taxon>
        <taxon>Polyporales</taxon>
        <taxon>Sparassidaceae</taxon>
        <taxon>Sparassis</taxon>
    </lineage>
</organism>
<gene>
    <name evidence="8" type="ORF">SCP_0106090</name>
</gene>
<dbReference type="SUPFAM" id="SSF46689">
    <property type="entry name" value="Homeodomain-like"/>
    <property type="match status" value="1"/>
</dbReference>
<dbReference type="AlphaFoldDB" id="A0A401G6F2"/>
<dbReference type="PROSITE" id="PS00027">
    <property type="entry name" value="HOMEOBOX_1"/>
    <property type="match status" value="1"/>
</dbReference>
<comment type="caution">
    <text evidence="8">The sequence shown here is derived from an EMBL/GenBank/DDBJ whole genome shotgun (WGS) entry which is preliminary data.</text>
</comment>
<protein>
    <recommendedName>
        <fullName evidence="7">Homeobox domain-containing protein</fullName>
    </recommendedName>
</protein>
<dbReference type="InterPro" id="IPR001356">
    <property type="entry name" value="HD"/>
</dbReference>
<keyword evidence="3 4" id="KW-0539">Nucleus</keyword>
<dbReference type="Gene3D" id="1.10.10.60">
    <property type="entry name" value="Homeodomain-like"/>
    <property type="match status" value="1"/>
</dbReference>
<dbReference type="InterPro" id="IPR017970">
    <property type="entry name" value="Homeobox_CS"/>
</dbReference>
<dbReference type="EMBL" id="BFAD01000001">
    <property type="protein sequence ID" value="GBE77727.1"/>
    <property type="molecule type" value="Genomic_DNA"/>
</dbReference>
<feature type="compositionally biased region" description="Low complexity" evidence="6">
    <location>
        <begin position="428"/>
        <end position="446"/>
    </location>
</feature>
<keyword evidence="1 4" id="KW-0238">DNA-binding</keyword>
<dbReference type="InParanoid" id="A0A401G6F2"/>
<evidence type="ECO:0000256" key="6">
    <source>
        <dbReference type="SAM" id="MobiDB-lite"/>
    </source>
</evidence>
<dbReference type="STRING" id="139825.A0A401G6F2"/>
<evidence type="ECO:0000256" key="4">
    <source>
        <dbReference type="PROSITE-ProRule" id="PRU00108"/>
    </source>
</evidence>
<keyword evidence="2 4" id="KW-0371">Homeobox</keyword>
<evidence type="ECO:0000256" key="2">
    <source>
        <dbReference type="ARBA" id="ARBA00023155"/>
    </source>
</evidence>
<evidence type="ECO:0000256" key="5">
    <source>
        <dbReference type="RuleBase" id="RU000682"/>
    </source>
</evidence>
<dbReference type="PANTHER" id="PTHR24327">
    <property type="entry name" value="HOMEOBOX PROTEIN"/>
    <property type="match status" value="1"/>
</dbReference>
<dbReference type="GO" id="GO:0000981">
    <property type="term" value="F:DNA-binding transcription factor activity, RNA polymerase II-specific"/>
    <property type="evidence" value="ECO:0007669"/>
    <property type="project" value="InterPro"/>
</dbReference>
<dbReference type="Proteomes" id="UP000287166">
    <property type="component" value="Unassembled WGS sequence"/>
</dbReference>
<reference evidence="8 9" key="1">
    <citation type="journal article" date="2018" name="Sci. Rep.">
        <title>Genome sequence of the cauliflower mushroom Sparassis crispa (Hanabiratake) and its association with beneficial usage.</title>
        <authorList>
            <person name="Kiyama R."/>
            <person name="Furutani Y."/>
            <person name="Kawaguchi K."/>
            <person name="Nakanishi T."/>
        </authorList>
    </citation>
    <scope>NUCLEOTIDE SEQUENCE [LARGE SCALE GENOMIC DNA]</scope>
</reference>
<evidence type="ECO:0000259" key="7">
    <source>
        <dbReference type="PROSITE" id="PS50071"/>
    </source>
</evidence>
<dbReference type="InterPro" id="IPR050460">
    <property type="entry name" value="Distal-less_Homeobox_TF"/>
</dbReference>
<dbReference type="Pfam" id="PF00046">
    <property type="entry name" value="Homeodomain"/>
    <property type="match status" value="1"/>
</dbReference>
<evidence type="ECO:0000313" key="9">
    <source>
        <dbReference type="Proteomes" id="UP000287166"/>
    </source>
</evidence>
<accession>A0A401G6F2</accession>
<proteinExistence type="predicted"/>
<feature type="domain" description="Homeobox" evidence="7">
    <location>
        <begin position="133"/>
        <end position="193"/>
    </location>
</feature>
<dbReference type="GeneID" id="38774644"/>
<sequence length="594" mass="65903">MVKSLPASFLSTLPPSESSYDTTPTNDFPTPQPPTSHLIALGIDAKAAHRISQIYMRAALQFKAKCEVQYDRICRVFRQRAVTHPHGDLKLQSRLRDVHLAQYTKMLRLWLEKIIGMVESRLDELRSRNFNETSRKNTRLPFNQGAIPILEKFFERNAFPSRAEKEQLASIADMDYKQINIWFQNRRSRSKKQGKSLTKGTTFVGLPSDLADVMADFMTEDNSLRSHRSPGLDDEKPGNTFNVEAPPHAFPTLYPPLCSYNPFPSGLNARRFTSPWFRKALPRVHWSSPSPNFALFTRLFARMSIFDSEKKECESTKTSSTPSHSSIPVGFATILPHVPSPTLLHPPVVASSSSTPIVPSARLVQRTHRRSSLPSTPDRMSARFTPYARSRIKTSSTSRKVPMLPKRLPTNSSINHRGFPPAASDVATSSSLPSPSKLTRSPSPSSAPTDRSTKTDPNVSEKPQLIPSSVVSMPRRNISSLPKRAKIEQAAEPSAPPAVIQFSHTPYSRTISRSSSLSSLSSEASSTSYSEIETPFSTPPLLPVGLPDPKTSTSAFALDPAFDFSDLYSAFPLERSLLDEGSELDLLLEVLTAK</sequence>
<feature type="DNA-binding region" description="Homeobox" evidence="4">
    <location>
        <begin position="135"/>
        <end position="194"/>
    </location>
</feature>
<dbReference type="GO" id="GO:0000978">
    <property type="term" value="F:RNA polymerase II cis-regulatory region sequence-specific DNA binding"/>
    <property type="evidence" value="ECO:0007669"/>
    <property type="project" value="TreeGrafter"/>
</dbReference>
<dbReference type="RefSeq" id="XP_027608640.1">
    <property type="nucleotide sequence ID" value="XM_027752839.1"/>
</dbReference>
<comment type="subcellular location">
    <subcellularLocation>
        <location evidence="4 5">Nucleus</location>
    </subcellularLocation>
</comment>
<dbReference type="PROSITE" id="PS50071">
    <property type="entry name" value="HOMEOBOX_2"/>
    <property type="match status" value="1"/>
</dbReference>
<dbReference type="GO" id="GO:0005634">
    <property type="term" value="C:nucleus"/>
    <property type="evidence" value="ECO:0007669"/>
    <property type="project" value="UniProtKB-SubCell"/>
</dbReference>
<evidence type="ECO:0000313" key="8">
    <source>
        <dbReference type="EMBL" id="GBE77727.1"/>
    </source>
</evidence>
<feature type="compositionally biased region" description="Polar residues" evidence="6">
    <location>
        <begin position="13"/>
        <end position="29"/>
    </location>
</feature>
<keyword evidence="9" id="KW-1185">Reference proteome</keyword>
<dbReference type="OrthoDB" id="6159439at2759"/>
<evidence type="ECO:0000256" key="1">
    <source>
        <dbReference type="ARBA" id="ARBA00023125"/>
    </source>
</evidence>
<dbReference type="InterPro" id="IPR009057">
    <property type="entry name" value="Homeodomain-like_sf"/>
</dbReference>
<evidence type="ECO:0000256" key="3">
    <source>
        <dbReference type="ARBA" id="ARBA00023242"/>
    </source>
</evidence>